<dbReference type="EMBL" id="KZ819602">
    <property type="protein sequence ID" value="PWN37386.1"/>
    <property type="molecule type" value="Genomic_DNA"/>
</dbReference>
<protein>
    <submittedName>
        <fullName evidence="6">Ribosomal protein S5 domain 2-like protein</fullName>
    </submittedName>
</protein>
<dbReference type="Gene3D" id="3.30.230.10">
    <property type="match status" value="1"/>
</dbReference>
<dbReference type="PROSITE" id="PS00360">
    <property type="entry name" value="RIBOSOMAL_S9"/>
    <property type="match status" value="1"/>
</dbReference>
<reference evidence="6 7" key="1">
    <citation type="journal article" date="2018" name="Mol. Biol. Evol.">
        <title>Broad Genomic Sampling Reveals a Smut Pathogenic Ancestry of the Fungal Clade Ustilaginomycotina.</title>
        <authorList>
            <person name="Kijpornyongpan T."/>
            <person name="Mondo S.J."/>
            <person name="Barry K."/>
            <person name="Sandor L."/>
            <person name="Lee J."/>
            <person name="Lipzen A."/>
            <person name="Pangilinan J."/>
            <person name="LaButti K."/>
            <person name="Hainaut M."/>
            <person name="Henrissat B."/>
            <person name="Grigoriev I.V."/>
            <person name="Spatafora J.W."/>
            <person name="Aime M.C."/>
        </authorList>
    </citation>
    <scope>NUCLEOTIDE SEQUENCE [LARGE SCALE GENOMIC DNA]</scope>
    <source>
        <strain evidence="6 7">MCA 3882</strain>
    </source>
</reference>
<organism evidence="6 7">
    <name type="scientific">Meira miltonrushii</name>
    <dbReference type="NCBI Taxonomy" id="1280837"/>
    <lineage>
        <taxon>Eukaryota</taxon>
        <taxon>Fungi</taxon>
        <taxon>Dikarya</taxon>
        <taxon>Basidiomycota</taxon>
        <taxon>Ustilaginomycotina</taxon>
        <taxon>Exobasidiomycetes</taxon>
        <taxon>Exobasidiales</taxon>
        <taxon>Brachybasidiaceae</taxon>
        <taxon>Meira</taxon>
    </lineage>
</organism>
<dbReference type="Pfam" id="PF00380">
    <property type="entry name" value="Ribosomal_S9"/>
    <property type="match status" value="1"/>
</dbReference>
<dbReference type="SUPFAM" id="SSF54211">
    <property type="entry name" value="Ribosomal protein S5 domain 2-like"/>
    <property type="match status" value="1"/>
</dbReference>
<sequence>MPLNAKTVVVVVVVQAYLPILYLIDLPDFDLIQTRSATTSSSLAPRFVPGSRPVALPTRMKPASPSFYTAKPTLIDSMILLEDLTRRTKRVLEQNAVPINLQATAQGVNAARRSLAWPKIEELSEKLSIPFKSGQYRHIIARLSALARYRYFVQEYLANGRCGEQHKVLAQEVENTLQNFNRMQGNTGNLNQLPHHASFLSSSSGVDDLGRAYARGRRKESAARVWIVPSQSAGDESEASVGSTMSTSVLINAQPISEYFTRASDREAILFPLRLLGMAGAFNVFALVRGGGTTGQTGAVAHGLARSLVSFFDEKARKVEDKDGISSPTAQPLREQASNFRALLSRTGVLHRDSRMVERKKTGKAKSRKAYTWVKR</sequence>
<dbReference type="InterPro" id="IPR020574">
    <property type="entry name" value="Ribosomal_uS9_CS"/>
</dbReference>
<dbReference type="PANTHER" id="PTHR21569:SF1">
    <property type="entry name" value="SMALL RIBOSOMAL SUBUNIT PROTEIN US9M"/>
    <property type="match status" value="1"/>
</dbReference>
<evidence type="ECO:0000313" key="6">
    <source>
        <dbReference type="EMBL" id="PWN37386.1"/>
    </source>
</evidence>
<dbReference type="InterPro" id="IPR000754">
    <property type="entry name" value="Ribosomal_uS9"/>
</dbReference>
<keyword evidence="5" id="KW-0472">Membrane</keyword>
<name>A0A316VIL7_9BASI</name>
<dbReference type="RefSeq" id="XP_025357688.1">
    <property type="nucleotide sequence ID" value="XM_025500037.1"/>
</dbReference>
<dbReference type="InterPro" id="IPR020568">
    <property type="entry name" value="Ribosomal_Su5_D2-typ_SF"/>
</dbReference>
<keyword evidence="5" id="KW-0812">Transmembrane</keyword>
<proteinExistence type="inferred from homology"/>
<dbReference type="GO" id="GO:0006412">
    <property type="term" value="P:translation"/>
    <property type="evidence" value="ECO:0007669"/>
    <property type="project" value="InterPro"/>
</dbReference>
<dbReference type="GeneID" id="37021818"/>
<dbReference type="GO" id="GO:0005763">
    <property type="term" value="C:mitochondrial small ribosomal subunit"/>
    <property type="evidence" value="ECO:0007669"/>
    <property type="project" value="TreeGrafter"/>
</dbReference>
<dbReference type="GO" id="GO:0003735">
    <property type="term" value="F:structural constituent of ribosome"/>
    <property type="evidence" value="ECO:0007669"/>
    <property type="project" value="InterPro"/>
</dbReference>
<gene>
    <name evidence="6" type="ORF">FA14DRAFT_166620</name>
</gene>
<dbReference type="GO" id="GO:0003723">
    <property type="term" value="F:RNA binding"/>
    <property type="evidence" value="ECO:0007669"/>
    <property type="project" value="TreeGrafter"/>
</dbReference>
<keyword evidence="2 4" id="KW-0689">Ribosomal protein</keyword>
<evidence type="ECO:0000256" key="5">
    <source>
        <dbReference type="SAM" id="Phobius"/>
    </source>
</evidence>
<dbReference type="PANTHER" id="PTHR21569">
    <property type="entry name" value="RIBOSOMAL PROTEIN S9"/>
    <property type="match status" value="1"/>
</dbReference>
<evidence type="ECO:0000256" key="2">
    <source>
        <dbReference type="ARBA" id="ARBA00022980"/>
    </source>
</evidence>
<evidence type="ECO:0000256" key="4">
    <source>
        <dbReference type="RuleBase" id="RU003815"/>
    </source>
</evidence>
<dbReference type="AlphaFoldDB" id="A0A316VIL7"/>
<dbReference type="OrthoDB" id="10254627at2759"/>
<accession>A0A316VIL7</accession>
<keyword evidence="3 4" id="KW-0687">Ribonucleoprotein</keyword>
<dbReference type="Proteomes" id="UP000245771">
    <property type="component" value="Unassembled WGS sequence"/>
</dbReference>
<feature type="transmembrane region" description="Helical" evidence="5">
    <location>
        <begin position="7"/>
        <end position="24"/>
    </location>
</feature>
<evidence type="ECO:0000256" key="1">
    <source>
        <dbReference type="ARBA" id="ARBA00005251"/>
    </source>
</evidence>
<comment type="similarity">
    <text evidence="1 4">Belongs to the universal ribosomal protein uS9 family.</text>
</comment>
<dbReference type="InParanoid" id="A0A316VIL7"/>
<evidence type="ECO:0000313" key="7">
    <source>
        <dbReference type="Proteomes" id="UP000245771"/>
    </source>
</evidence>
<keyword evidence="7" id="KW-1185">Reference proteome</keyword>
<evidence type="ECO:0000256" key="3">
    <source>
        <dbReference type="ARBA" id="ARBA00023274"/>
    </source>
</evidence>
<dbReference type="InterPro" id="IPR014721">
    <property type="entry name" value="Ribsml_uS5_D2-typ_fold_subgr"/>
</dbReference>
<dbReference type="STRING" id="1280837.A0A316VIL7"/>
<keyword evidence="5" id="KW-1133">Transmembrane helix</keyword>